<evidence type="ECO:0000313" key="2">
    <source>
        <dbReference type="EMBL" id="KAG9244081.1"/>
    </source>
</evidence>
<dbReference type="Proteomes" id="UP000887226">
    <property type="component" value="Unassembled WGS sequence"/>
</dbReference>
<name>A0A9P8CG51_9HELO</name>
<evidence type="ECO:0000256" key="1">
    <source>
        <dbReference type="SAM" id="MobiDB-lite"/>
    </source>
</evidence>
<feature type="region of interest" description="Disordered" evidence="1">
    <location>
        <begin position="49"/>
        <end position="103"/>
    </location>
</feature>
<dbReference type="AlphaFoldDB" id="A0A9P8CG51"/>
<keyword evidence="3" id="KW-1185">Reference proteome</keyword>
<protein>
    <submittedName>
        <fullName evidence="2">Uncharacterized protein</fullName>
    </submittedName>
</protein>
<accession>A0A9P8CG51</accession>
<proteinExistence type="predicted"/>
<gene>
    <name evidence="2" type="ORF">BJ878DRAFT_86143</name>
</gene>
<evidence type="ECO:0000313" key="3">
    <source>
        <dbReference type="Proteomes" id="UP000887226"/>
    </source>
</evidence>
<comment type="caution">
    <text evidence="2">The sequence shown here is derived from an EMBL/GenBank/DDBJ whole genome shotgun (WGS) entry which is preliminary data.</text>
</comment>
<sequence length="103" mass="11350">MSVRTSEIVMCWLTGGRGVWRLLVCRFVSCLSTTVYTCSKAKQLRFLDSETRHNTKTPTTTPTPPPIPHELELGACVQQGETAATPGFRSTPHHTNTTTTNTT</sequence>
<organism evidence="2 3">
    <name type="scientific">Calycina marina</name>
    <dbReference type="NCBI Taxonomy" id="1763456"/>
    <lineage>
        <taxon>Eukaryota</taxon>
        <taxon>Fungi</taxon>
        <taxon>Dikarya</taxon>
        <taxon>Ascomycota</taxon>
        <taxon>Pezizomycotina</taxon>
        <taxon>Leotiomycetes</taxon>
        <taxon>Helotiales</taxon>
        <taxon>Pezizellaceae</taxon>
        <taxon>Calycina</taxon>
    </lineage>
</organism>
<dbReference type="EMBL" id="MU253930">
    <property type="protein sequence ID" value="KAG9244081.1"/>
    <property type="molecule type" value="Genomic_DNA"/>
</dbReference>
<reference evidence="2" key="1">
    <citation type="journal article" date="2021" name="IMA Fungus">
        <title>Genomic characterization of three marine fungi, including Emericellopsis atlantica sp. nov. with signatures of a generalist lifestyle and marine biomass degradation.</title>
        <authorList>
            <person name="Hagestad O.C."/>
            <person name="Hou L."/>
            <person name="Andersen J.H."/>
            <person name="Hansen E.H."/>
            <person name="Altermark B."/>
            <person name="Li C."/>
            <person name="Kuhnert E."/>
            <person name="Cox R.J."/>
            <person name="Crous P.W."/>
            <person name="Spatafora J.W."/>
            <person name="Lail K."/>
            <person name="Amirebrahimi M."/>
            <person name="Lipzen A."/>
            <person name="Pangilinan J."/>
            <person name="Andreopoulos W."/>
            <person name="Hayes R.D."/>
            <person name="Ng V."/>
            <person name="Grigoriev I.V."/>
            <person name="Jackson S.A."/>
            <person name="Sutton T.D.S."/>
            <person name="Dobson A.D.W."/>
            <person name="Rama T."/>
        </authorList>
    </citation>
    <scope>NUCLEOTIDE SEQUENCE</scope>
    <source>
        <strain evidence="2">TRa3180A</strain>
    </source>
</reference>